<reference evidence="1" key="1">
    <citation type="submission" date="2016-10" db="EMBL/GenBank/DDBJ databases">
        <authorList>
            <person name="de Groot N.N."/>
        </authorList>
    </citation>
    <scope>NUCLEOTIDE SEQUENCE</scope>
</reference>
<accession>A0A1W1E3W4</accession>
<dbReference type="AlphaFoldDB" id="A0A1W1E3W4"/>
<organism evidence="1">
    <name type="scientific">hydrothermal vent metagenome</name>
    <dbReference type="NCBI Taxonomy" id="652676"/>
    <lineage>
        <taxon>unclassified sequences</taxon>
        <taxon>metagenomes</taxon>
        <taxon>ecological metagenomes</taxon>
    </lineage>
</organism>
<protein>
    <submittedName>
        <fullName evidence="1">Uncharacterized protein</fullName>
    </submittedName>
</protein>
<evidence type="ECO:0000313" key="1">
    <source>
        <dbReference type="EMBL" id="SFV88619.1"/>
    </source>
</evidence>
<dbReference type="EMBL" id="FPHZ01000165">
    <property type="protein sequence ID" value="SFV88619.1"/>
    <property type="molecule type" value="Genomic_DNA"/>
</dbReference>
<gene>
    <name evidence="1" type="ORF">MNB_SUP05-SYMBIONT-5-1099</name>
</gene>
<name>A0A1W1E3W4_9ZZZZ</name>
<sequence length="293" mass="34907">MKEEKFNKKYQSIFNKFKDDEKTSGYDLIWIDEIYLPFWFCSQEVIVEKNVQVDKFSRILLELIDNGIKKHSDICGFLGIKDDDFTLMQLNFLISNDFLEDNHNSYEITYSGREFLKENSKILQETETIEFNYVVNDLEALTKDKFKYFYNDLLQEFFDKDKLIDAQKEFKGYKTQQTNKLNNRLKIIPHKNKPILSKMQKVDFISFFNSVYKEGSLYDYGSSKIKAHKKSILFLILIFENENGEKKIEIRHCKGSVNSFINEILENKLSKETERYVRDKSSFLENLQNTTKQ</sequence>
<proteinExistence type="predicted"/>